<accession>A0AAV3ZP27</accession>
<name>A0AAV3ZP27_9GAST</name>
<feature type="region of interest" description="Disordered" evidence="1">
    <location>
        <begin position="74"/>
        <end position="105"/>
    </location>
</feature>
<proteinExistence type="predicted"/>
<protein>
    <submittedName>
        <fullName evidence="2">Polyprotein</fullName>
    </submittedName>
</protein>
<dbReference type="EMBL" id="BLXT01002522">
    <property type="protein sequence ID" value="GFN95633.1"/>
    <property type="molecule type" value="Genomic_DNA"/>
</dbReference>
<evidence type="ECO:0000313" key="3">
    <source>
        <dbReference type="Proteomes" id="UP000735302"/>
    </source>
</evidence>
<reference evidence="2 3" key="1">
    <citation type="journal article" date="2021" name="Elife">
        <title>Chloroplast acquisition without the gene transfer in kleptoplastic sea slugs, Plakobranchus ocellatus.</title>
        <authorList>
            <person name="Maeda T."/>
            <person name="Takahashi S."/>
            <person name="Yoshida T."/>
            <person name="Shimamura S."/>
            <person name="Takaki Y."/>
            <person name="Nagai Y."/>
            <person name="Toyoda A."/>
            <person name="Suzuki Y."/>
            <person name="Arimoto A."/>
            <person name="Ishii H."/>
            <person name="Satoh N."/>
            <person name="Nishiyama T."/>
            <person name="Hasebe M."/>
            <person name="Maruyama T."/>
            <person name="Minagawa J."/>
            <person name="Obokata J."/>
            <person name="Shigenobu S."/>
        </authorList>
    </citation>
    <scope>NUCLEOTIDE SEQUENCE [LARGE SCALE GENOMIC DNA]</scope>
</reference>
<comment type="caution">
    <text evidence="2">The sequence shown here is derived from an EMBL/GenBank/DDBJ whole genome shotgun (WGS) entry which is preliminary data.</text>
</comment>
<dbReference type="Proteomes" id="UP000735302">
    <property type="component" value="Unassembled WGS sequence"/>
</dbReference>
<sequence length="105" mass="12080">MVSPVYTYLKDPEATTVESIETKINRFTRKCLGIPLGLTDVALYFRKVTLRFPLKSIVEDYKCGQVRLMTTLEGSENPAMRSIQPQLRTGRKSKDERTVNQQKRV</sequence>
<organism evidence="2 3">
    <name type="scientific">Plakobranchus ocellatus</name>
    <dbReference type="NCBI Taxonomy" id="259542"/>
    <lineage>
        <taxon>Eukaryota</taxon>
        <taxon>Metazoa</taxon>
        <taxon>Spiralia</taxon>
        <taxon>Lophotrochozoa</taxon>
        <taxon>Mollusca</taxon>
        <taxon>Gastropoda</taxon>
        <taxon>Heterobranchia</taxon>
        <taxon>Euthyneura</taxon>
        <taxon>Panpulmonata</taxon>
        <taxon>Sacoglossa</taxon>
        <taxon>Placobranchoidea</taxon>
        <taxon>Plakobranchidae</taxon>
        <taxon>Plakobranchus</taxon>
    </lineage>
</organism>
<gene>
    <name evidence="2" type="ORF">PoB_002213900</name>
</gene>
<evidence type="ECO:0000313" key="2">
    <source>
        <dbReference type="EMBL" id="GFN95633.1"/>
    </source>
</evidence>
<dbReference type="AlphaFoldDB" id="A0AAV3ZP27"/>
<evidence type="ECO:0000256" key="1">
    <source>
        <dbReference type="SAM" id="MobiDB-lite"/>
    </source>
</evidence>
<keyword evidence="3" id="KW-1185">Reference proteome</keyword>